<evidence type="ECO:0000313" key="3">
    <source>
        <dbReference type="Proteomes" id="UP000252139"/>
    </source>
</evidence>
<evidence type="ECO:0000313" key="2">
    <source>
        <dbReference type="EMBL" id="RCH80914.1"/>
    </source>
</evidence>
<feature type="region of interest" description="Disordered" evidence="1">
    <location>
        <begin position="33"/>
        <end position="63"/>
    </location>
</feature>
<sequence>MQAVAAWFAVEKGADERIIEKDEIEIIDDEQVEPDVEEVENEEENEEEKEEEISEEKLILEGE</sequence>
<reference evidence="2 3" key="1">
    <citation type="journal article" date="2018" name="G3 (Bethesda)">
        <title>Phylogenetic and Phylogenomic Definition of Rhizopus Species.</title>
        <authorList>
            <person name="Gryganskyi A.P."/>
            <person name="Golan J."/>
            <person name="Dolatabadi S."/>
            <person name="Mondo S."/>
            <person name="Robb S."/>
            <person name="Idnurm A."/>
            <person name="Muszewska A."/>
            <person name="Steczkiewicz K."/>
            <person name="Masonjones S."/>
            <person name="Liao H.L."/>
            <person name="Gajdeczka M.T."/>
            <person name="Anike F."/>
            <person name="Vuek A."/>
            <person name="Anishchenko I.M."/>
            <person name="Voigt K."/>
            <person name="de Hoog G.S."/>
            <person name="Smith M.E."/>
            <person name="Heitman J."/>
            <person name="Vilgalys R."/>
            <person name="Stajich J.E."/>
        </authorList>
    </citation>
    <scope>NUCLEOTIDE SEQUENCE [LARGE SCALE GENOMIC DNA]</scope>
    <source>
        <strain evidence="2 3">CBS 357.93</strain>
    </source>
</reference>
<dbReference type="EMBL" id="PJQL01003672">
    <property type="protein sequence ID" value="RCH80914.1"/>
    <property type="molecule type" value="Genomic_DNA"/>
</dbReference>
<accession>A0A367IT94</accession>
<protein>
    <submittedName>
        <fullName evidence="2">Uncharacterized protein</fullName>
    </submittedName>
</protein>
<name>A0A367IT94_RHIAZ</name>
<evidence type="ECO:0000256" key="1">
    <source>
        <dbReference type="SAM" id="MobiDB-lite"/>
    </source>
</evidence>
<gene>
    <name evidence="2" type="ORF">CU097_002437</name>
</gene>
<dbReference type="Proteomes" id="UP000252139">
    <property type="component" value="Unassembled WGS sequence"/>
</dbReference>
<keyword evidence="3" id="KW-1185">Reference proteome</keyword>
<feature type="compositionally biased region" description="Acidic residues" evidence="1">
    <location>
        <begin position="33"/>
        <end position="54"/>
    </location>
</feature>
<dbReference type="AlphaFoldDB" id="A0A367IT94"/>
<proteinExistence type="predicted"/>
<organism evidence="2 3">
    <name type="scientific">Rhizopus azygosporus</name>
    <name type="common">Rhizopus microsporus var. azygosporus</name>
    <dbReference type="NCBI Taxonomy" id="86630"/>
    <lineage>
        <taxon>Eukaryota</taxon>
        <taxon>Fungi</taxon>
        <taxon>Fungi incertae sedis</taxon>
        <taxon>Mucoromycota</taxon>
        <taxon>Mucoromycotina</taxon>
        <taxon>Mucoromycetes</taxon>
        <taxon>Mucorales</taxon>
        <taxon>Mucorineae</taxon>
        <taxon>Rhizopodaceae</taxon>
        <taxon>Rhizopus</taxon>
    </lineage>
</organism>
<comment type="caution">
    <text evidence="2">The sequence shown here is derived from an EMBL/GenBank/DDBJ whole genome shotgun (WGS) entry which is preliminary data.</text>
</comment>